<dbReference type="HOGENOM" id="CLU_2637602_0_0_1"/>
<dbReference type="EMBL" id="ABSU01000011">
    <property type="protein sequence ID" value="EFE33166.1"/>
    <property type="molecule type" value="Genomic_DNA"/>
</dbReference>
<organism evidence="2 3">
    <name type="scientific">Arthroderma benhamiae (strain ATCC MYA-4681 / CBS 112371)</name>
    <name type="common">Trichophyton mentagrophytes</name>
    <dbReference type="NCBI Taxonomy" id="663331"/>
    <lineage>
        <taxon>Eukaryota</taxon>
        <taxon>Fungi</taxon>
        <taxon>Dikarya</taxon>
        <taxon>Ascomycota</taxon>
        <taxon>Pezizomycotina</taxon>
        <taxon>Eurotiomycetes</taxon>
        <taxon>Eurotiomycetidae</taxon>
        <taxon>Onygenales</taxon>
        <taxon>Arthrodermataceae</taxon>
        <taxon>Trichophyton</taxon>
    </lineage>
</organism>
<name>D4AUK1_ARTBC</name>
<dbReference type="KEGG" id="abe:ARB_07918"/>
<comment type="caution">
    <text evidence="2">The sequence shown here is derived from an EMBL/GenBank/DDBJ whole genome shotgun (WGS) entry which is preliminary data.</text>
</comment>
<feature type="compositionally biased region" description="Basic and acidic residues" evidence="1">
    <location>
        <begin position="54"/>
        <end position="68"/>
    </location>
</feature>
<protein>
    <submittedName>
        <fullName evidence="2">Uncharacterized protein</fullName>
    </submittedName>
</protein>
<evidence type="ECO:0000313" key="2">
    <source>
        <dbReference type="EMBL" id="EFE33166.1"/>
    </source>
</evidence>
<evidence type="ECO:0000313" key="3">
    <source>
        <dbReference type="Proteomes" id="UP000008866"/>
    </source>
</evidence>
<feature type="region of interest" description="Disordered" evidence="1">
    <location>
        <begin position="1"/>
        <end position="77"/>
    </location>
</feature>
<dbReference type="AlphaFoldDB" id="D4AUK1"/>
<gene>
    <name evidence="2" type="ORF">ARB_07918</name>
</gene>
<reference evidence="3" key="1">
    <citation type="journal article" date="2011" name="Genome Biol.">
        <title>Comparative and functional genomics provide insights into the pathogenicity of dermatophytic fungi.</title>
        <authorList>
            <person name="Burmester A."/>
            <person name="Shelest E."/>
            <person name="Gloeckner G."/>
            <person name="Heddergott C."/>
            <person name="Schindler S."/>
            <person name="Staib P."/>
            <person name="Heidel A."/>
            <person name="Felder M."/>
            <person name="Petzold A."/>
            <person name="Szafranski K."/>
            <person name="Feuermann M."/>
            <person name="Pedruzzi I."/>
            <person name="Priebe S."/>
            <person name="Groth M."/>
            <person name="Winkler R."/>
            <person name="Li W."/>
            <person name="Kniemeyer O."/>
            <person name="Schroeckh V."/>
            <person name="Hertweck C."/>
            <person name="Hube B."/>
            <person name="White T.C."/>
            <person name="Platzer M."/>
            <person name="Guthke R."/>
            <person name="Heitman J."/>
            <person name="Woestemeyer J."/>
            <person name="Zipfel P.F."/>
            <person name="Monod M."/>
            <person name="Brakhage A.A."/>
        </authorList>
    </citation>
    <scope>NUCLEOTIDE SEQUENCE [LARGE SCALE GENOMIC DNA]</scope>
    <source>
        <strain evidence="3">ATCC MYA-4681 / CBS 112371</strain>
    </source>
</reference>
<sequence>MAAVVVVEEEVKAGGGDGREEEKNKKKTKTKTKTKKRKRDAVPSVAMGNGQLVCKKEEATQNCTEHEREKKKRTKAK</sequence>
<feature type="compositionally biased region" description="Basic residues" evidence="1">
    <location>
        <begin position="25"/>
        <end position="39"/>
    </location>
</feature>
<dbReference type="Proteomes" id="UP000008866">
    <property type="component" value="Unassembled WGS sequence"/>
</dbReference>
<evidence type="ECO:0000256" key="1">
    <source>
        <dbReference type="SAM" id="MobiDB-lite"/>
    </source>
</evidence>
<feature type="compositionally biased region" description="Basic and acidic residues" evidence="1">
    <location>
        <begin position="9"/>
        <end position="24"/>
    </location>
</feature>
<keyword evidence="3" id="KW-1185">Reference proteome</keyword>
<proteinExistence type="predicted"/>
<dbReference type="GeneID" id="9521224"/>
<accession>D4AUK1</accession>
<dbReference type="RefSeq" id="XP_003013806.1">
    <property type="nucleotide sequence ID" value="XM_003013760.1"/>
</dbReference>